<evidence type="ECO:0000256" key="1">
    <source>
        <dbReference type="ARBA" id="ARBA00000491"/>
    </source>
</evidence>
<dbReference type="PANTHER" id="PTHR43345">
    <property type="entry name" value="3-ISOPROPYLMALATE DEHYDRATASE SMALL SUBUNIT 2-RELATED-RELATED"/>
    <property type="match status" value="1"/>
</dbReference>
<dbReference type="EC" id="4.2.1.33" evidence="10"/>
<dbReference type="InterPro" id="IPR033940">
    <property type="entry name" value="IPMI_Swivel"/>
</dbReference>
<dbReference type="Gene3D" id="3.20.19.10">
    <property type="entry name" value="Aconitase, domain 4"/>
    <property type="match status" value="1"/>
</dbReference>
<dbReference type="HAMAP" id="MF_01031">
    <property type="entry name" value="LeuD_type1"/>
    <property type="match status" value="1"/>
</dbReference>
<keyword evidence="7 10" id="KW-0028">Amino-acid biosynthesis</keyword>
<dbReference type="EMBL" id="WJQR01000003">
    <property type="protein sequence ID" value="MRI81294.1"/>
    <property type="molecule type" value="Genomic_DNA"/>
</dbReference>
<dbReference type="Proteomes" id="UP000469870">
    <property type="component" value="Unassembled WGS sequence"/>
</dbReference>
<evidence type="ECO:0000259" key="11">
    <source>
        <dbReference type="Pfam" id="PF00694"/>
    </source>
</evidence>
<dbReference type="NCBIfam" id="NF002458">
    <property type="entry name" value="PRK01641.1"/>
    <property type="match status" value="1"/>
</dbReference>
<evidence type="ECO:0000256" key="5">
    <source>
        <dbReference type="ARBA" id="ARBA00011271"/>
    </source>
</evidence>
<dbReference type="EMBL" id="WJQS01000020">
    <property type="protein sequence ID" value="MRI86518.1"/>
    <property type="molecule type" value="Genomic_DNA"/>
</dbReference>
<dbReference type="Pfam" id="PF00694">
    <property type="entry name" value="Aconitase_C"/>
    <property type="match status" value="1"/>
</dbReference>
<evidence type="ECO:0000313" key="14">
    <source>
        <dbReference type="Proteomes" id="UP000430975"/>
    </source>
</evidence>
<comment type="caution">
    <text evidence="13">The sequence shown here is derived from an EMBL/GenBank/DDBJ whole genome shotgun (WGS) entry which is preliminary data.</text>
</comment>
<evidence type="ECO:0000256" key="2">
    <source>
        <dbReference type="ARBA" id="ARBA00002695"/>
    </source>
</evidence>
<dbReference type="FunFam" id="3.20.19.10:FF:000003">
    <property type="entry name" value="3-isopropylmalate dehydratase small subunit"/>
    <property type="match status" value="1"/>
</dbReference>
<dbReference type="InterPro" id="IPR000573">
    <property type="entry name" value="AconitaseA/IPMdHydase_ssu_swvl"/>
</dbReference>
<dbReference type="AlphaFoldDB" id="A0A6I2GPV0"/>
<sequence length="204" mass="23371">MRPFIVHKGTTVALMEDNINTDQILPSAFLNRIEKTGFGEFLFDNWRYLPGSDYPRKVKAEFPLNHPDRQGASILITGDNFAGGSSREHAVWALDDFGFRVVIAGSFSDIFYMNSLKNGMLAISLSAEERQALARLKGDEQIKIDLETQEIVTPYAKYKFSIEEEWRRKLLGGIDDITETMAYEEQIKAYESKWDEFYAYDAIT</sequence>
<evidence type="ECO:0000256" key="8">
    <source>
        <dbReference type="ARBA" id="ARBA00023239"/>
    </source>
</evidence>
<dbReference type="CDD" id="cd01577">
    <property type="entry name" value="IPMI_Swivel"/>
    <property type="match status" value="1"/>
</dbReference>
<keyword evidence="6 10" id="KW-0432">Leucine biosynthesis</keyword>
<evidence type="ECO:0000256" key="4">
    <source>
        <dbReference type="ARBA" id="ARBA00009845"/>
    </source>
</evidence>
<dbReference type="SUPFAM" id="SSF52016">
    <property type="entry name" value="LeuD/IlvD-like"/>
    <property type="match status" value="1"/>
</dbReference>
<keyword evidence="14" id="KW-1185">Reference proteome</keyword>
<protein>
    <recommendedName>
        <fullName evidence="10">3-isopropylmalate dehydratase small subunit</fullName>
        <ecNumber evidence="10">4.2.1.33</ecNumber>
    </recommendedName>
    <alternativeName>
        <fullName evidence="10">Alpha-IPM isomerase</fullName>
        <shortName evidence="10">IPMI</shortName>
    </alternativeName>
    <alternativeName>
        <fullName evidence="10">Isopropylmalate isomerase</fullName>
    </alternativeName>
</protein>
<evidence type="ECO:0000313" key="12">
    <source>
        <dbReference type="EMBL" id="MRI81294.1"/>
    </source>
</evidence>
<evidence type="ECO:0000256" key="9">
    <source>
        <dbReference type="ARBA" id="ARBA00023304"/>
    </source>
</evidence>
<evidence type="ECO:0000256" key="7">
    <source>
        <dbReference type="ARBA" id="ARBA00022605"/>
    </source>
</evidence>
<dbReference type="GO" id="GO:0009316">
    <property type="term" value="C:3-isopropylmalate dehydratase complex"/>
    <property type="evidence" value="ECO:0007669"/>
    <property type="project" value="InterPro"/>
</dbReference>
<comment type="similarity">
    <text evidence="4 10">Belongs to the LeuD family. LeuD type 1 subfamily.</text>
</comment>
<reference evidence="14 15" key="1">
    <citation type="submission" date="2019-11" db="EMBL/GenBank/DDBJ databases">
        <title>Characterisation of Fundicoccus ignavus gen. nov. sp. nov., a novel genus of the family Aerococcaceae isolated from bulk tank milk.</title>
        <authorList>
            <person name="Siebert A."/>
            <person name="Huptas C."/>
            <person name="Wenning M."/>
            <person name="Scherer S."/>
            <person name="Doll E.V."/>
        </authorList>
    </citation>
    <scope>NUCLEOTIDE SEQUENCE [LARGE SCALE GENOMIC DNA]</scope>
    <source>
        <strain evidence="12 15">DSM 109653</strain>
        <strain evidence="13 14">WS4759</strain>
    </source>
</reference>
<evidence type="ECO:0000256" key="6">
    <source>
        <dbReference type="ARBA" id="ARBA00022430"/>
    </source>
</evidence>
<dbReference type="PANTHER" id="PTHR43345:SF5">
    <property type="entry name" value="3-ISOPROPYLMALATE DEHYDRATASE SMALL SUBUNIT"/>
    <property type="match status" value="1"/>
</dbReference>
<dbReference type="InterPro" id="IPR050075">
    <property type="entry name" value="LeuD"/>
</dbReference>
<gene>
    <name evidence="10 13" type="primary">leuD</name>
    <name evidence="13" type="ORF">GIY09_11750</name>
    <name evidence="12" type="ORF">GIY11_04610</name>
</gene>
<comment type="function">
    <text evidence="2 10">Catalyzes the isomerization between 2-isopropylmalate and 3-isopropylmalate, via the formation of 2-isopropylmaleate.</text>
</comment>
<evidence type="ECO:0000256" key="3">
    <source>
        <dbReference type="ARBA" id="ARBA00004729"/>
    </source>
</evidence>
<dbReference type="GO" id="GO:0009098">
    <property type="term" value="P:L-leucine biosynthetic process"/>
    <property type="evidence" value="ECO:0007669"/>
    <property type="project" value="UniProtKB-UniRule"/>
</dbReference>
<comment type="subunit">
    <text evidence="5 10">Heterodimer of LeuC and LeuD.</text>
</comment>
<dbReference type="UniPathway" id="UPA00048">
    <property type="reaction ID" value="UER00071"/>
</dbReference>
<comment type="pathway">
    <text evidence="3 10">Amino-acid biosynthesis; L-leucine biosynthesis; L-leucine from 3-methyl-2-oxobutanoate: step 2/4.</text>
</comment>
<dbReference type="GO" id="GO:0003861">
    <property type="term" value="F:3-isopropylmalate dehydratase activity"/>
    <property type="evidence" value="ECO:0007669"/>
    <property type="project" value="UniProtKB-UniRule"/>
</dbReference>
<name>A0A6I2GPV0_9LACT</name>
<dbReference type="NCBIfam" id="TIGR00171">
    <property type="entry name" value="leuD"/>
    <property type="match status" value="1"/>
</dbReference>
<evidence type="ECO:0000313" key="15">
    <source>
        <dbReference type="Proteomes" id="UP000469870"/>
    </source>
</evidence>
<organism evidence="13 14">
    <name type="scientific">Fundicoccus ignavus</name>
    <dbReference type="NCBI Taxonomy" id="2664442"/>
    <lineage>
        <taxon>Bacteria</taxon>
        <taxon>Bacillati</taxon>
        <taxon>Bacillota</taxon>
        <taxon>Bacilli</taxon>
        <taxon>Lactobacillales</taxon>
        <taxon>Aerococcaceae</taxon>
        <taxon>Fundicoccus</taxon>
    </lineage>
</organism>
<keyword evidence="9 10" id="KW-0100">Branched-chain amino acid biosynthesis</keyword>
<keyword evidence="8 10" id="KW-0456">Lyase</keyword>
<evidence type="ECO:0000313" key="13">
    <source>
        <dbReference type="EMBL" id="MRI86518.1"/>
    </source>
</evidence>
<feature type="domain" description="Aconitase A/isopropylmalate dehydratase small subunit swivel" evidence="11">
    <location>
        <begin position="1"/>
        <end position="127"/>
    </location>
</feature>
<dbReference type="InterPro" id="IPR015928">
    <property type="entry name" value="Aconitase/3IPM_dehydase_swvl"/>
</dbReference>
<comment type="catalytic activity">
    <reaction evidence="1 10">
        <text>(2R,3S)-3-isopropylmalate = (2S)-2-isopropylmalate</text>
        <dbReference type="Rhea" id="RHEA:32287"/>
        <dbReference type="ChEBI" id="CHEBI:1178"/>
        <dbReference type="ChEBI" id="CHEBI:35121"/>
        <dbReference type="EC" id="4.2.1.33"/>
    </reaction>
</comment>
<proteinExistence type="inferred from homology"/>
<evidence type="ECO:0000256" key="10">
    <source>
        <dbReference type="HAMAP-Rule" id="MF_01031"/>
    </source>
</evidence>
<dbReference type="InterPro" id="IPR004431">
    <property type="entry name" value="3-IsopropMal_deHydase_ssu"/>
</dbReference>
<dbReference type="RefSeq" id="WP_153861684.1">
    <property type="nucleotide sequence ID" value="NZ_WJQR01000003.1"/>
</dbReference>
<accession>A0A6I2GPV0</accession>
<dbReference type="Proteomes" id="UP000430975">
    <property type="component" value="Unassembled WGS sequence"/>
</dbReference>